<evidence type="ECO:0000313" key="2">
    <source>
        <dbReference type="EMBL" id="KAG8438353.1"/>
    </source>
</evidence>
<keyword evidence="3" id="KW-1185">Reference proteome</keyword>
<dbReference type="AlphaFoldDB" id="A0A8T2J3H4"/>
<protein>
    <submittedName>
        <fullName evidence="2">Uncharacterized protein</fullName>
    </submittedName>
</protein>
<dbReference type="EMBL" id="JAACNH010000007">
    <property type="protein sequence ID" value="KAG8438353.1"/>
    <property type="molecule type" value="Genomic_DNA"/>
</dbReference>
<name>A0A8T2J3H4_9PIPI</name>
<feature type="region of interest" description="Disordered" evidence="1">
    <location>
        <begin position="1"/>
        <end position="20"/>
    </location>
</feature>
<gene>
    <name evidence="2" type="ORF">GDO86_008873</name>
</gene>
<organism evidence="2 3">
    <name type="scientific">Hymenochirus boettgeri</name>
    <name type="common">Congo dwarf clawed frog</name>
    <dbReference type="NCBI Taxonomy" id="247094"/>
    <lineage>
        <taxon>Eukaryota</taxon>
        <taxon>Metazoa</taxon>
        <taxon>Chordata</taxon>
        <taxon>Craniata</taxon>
        <taxon>Vertebrata</taxon>
        <taxon>Euteleostomi</taxon>
        <taxon>Amphibia</taxon>
        <taxon>Batrachia</taxon>
        <taxon>Anura</taxon>
        <taxon>Pipoidea</taxon>
        <taxon>Pipidae</taxon>
        <taxon>Pipinae</taxon>
        <taxon>Hymenochirus</taxon>
    </lineage>
</organism>
<proteinExistence type="predicted"/>
<reference evidence="2" key="1">
    <citation type="thesis" date="2020" institute="ProQuest LLC" country="789 East Eisenhower Parkway, Ann Arbor, MI, USA">
        <title>Comparative Genomics and Chromosome Evolution.</title>
        <authorList>
            <person name="Mudd A.B."/>
        </authorList>
    </citation>
    <scope>NUCLEOTIDE SEQUENCE</scope>
    <source>
        <strain evidence="2">Female2</strain>
        <tissue evidence="2">Blood</tissue>
    </source>
</reference>
<evidence type="ECO:0000256" key="1">
    <source>
        <dbReference type="SAM" id="MobiDB-lite"/>
    </source>
</evidence>
<evidence type="ECO:0000313" key="3">
    <source>
        <dbReference type="Proteomes" id="UP000812440"/>
    </source>
</evidence>
<dbReference type="Proteomes" id="UP000812440">
    <property type="component" value="Chromosome 4"/>
</dbReference>
<comment type="caution">
    <text evidence="2">The sequence shown here is derived from an EMBL/GenBank/DDBJ whole genome shotgun (WGS) entry which is preliminary data.</text>
</comment>
<accession>A0A8T2J3H4</accession>
<sequence length="90" mass="10382">MTLHEFSLKKNPKRSTYSSKGHIHTQIICVKYLQNKKGLIPLITQNASRYVTKDKIERTIGNVYLQTVQGNRTTARNGRDQAIIIVKCYF</sequence>